<dbReference type="EMBL" id="DABHXT010000034">
    <property type="protein sequence ID" value="HAJ5960250.1"/>
    <property type="molecule type" value="Genomic_DNA"/>
</dbReference>
<evidence type="ECO:0000313" key="7">
    <source>
        <dbReference type="Proteomes" id="UP000528504"/>
    </source>
</evidence>
<gene>
    <name evidence="3" type="ORF">CF22_004636</name>
    <name evidence="5" type="ORF">D3C88_25360</name>
    <name evidence="1" type="ORF">F7N46_21070</name>
    <name evidence="2" type="ORF">GAI89_24600</name>
    <name evidence="4" type="ORF">HMV95_18605</name>
</gene>
<dbReference type="RefSeq" id="WP_001543372.1">
    <property type="nucleotide sequence ID" value="NZ_BFHD01000084.1"/>
</dbReference>
<dbReference type="EMBL" id="AASWKH010000039">
    <property type="protein sequence ID" value="EFH6097771.1"/>
    <property type="molecule type" value="Genomic_DNA"/>
</dbReference>
<evidence type="ECO:0000313" key="4">
    <source>
        <dbReference type="EMBL" id="HAJ5960250.1"/>
    </source>
</evidence>
<evidence type="ECO:0000313" key="8">
    <source>
        <dbReference type="Proteomes" id="UP000531463"/>
    </source>
</evidence>
<dbReference type="EMBL" id="AASOHJ010000035">
    <property type="protein sequence ID" value="EFE8675569.1"/>
    <property type="molecule type" value="Genomic_DNA"/>
</dbReference>
<reference evidence="3 7" key="3">
    <citation type="submission" date="2018-08" db="EMBL/GenBank/DDBJ databases">
        <authorList>
            <consortium name="GenomeTrakr network: Whole genome sequencing for foodborne pathogen traceback"/>
        </authorList>
    </citation>
    <scope>NUCLEOTIDE SEQUENCE [LARGE SCALE GENOMIC DNA]</scope>
    <source>
        <strain evidence="3 7">AZ-TG60901</strain>
    </source>
</reference>
<dbReference type="EMBL" id="QXHA01001608">
    <property type="protein sequence ID" value="RIB39185.1"/>
    <property type="molecule type" value="Genomic_DNA"/>
</dbReference>
<evidence type="ECO:0000313" key="1">
    <source>
        <dbReference type="EMBL" id="EFE8675569.1"/>
    </source>
</evidence>
<evidence type="ECO:0000313" key="5">
    <source>
        <dbReference type="EMBL" id="RIB39185.1"/>
    </source>
</evidence>
<sequence length="75" mass="8405">MNINEIRGNMTEAALSVECVMRGYPRISLKELSEACFLSQAAVEFIIEQMICFGVAKRSGSGRYSLTDEYKQATF</sequence>
<comment type="caution">
    <text evidence="5">The sequence shown here is derived from an EMBL/GenBank/DDBJ whole genome shotgun (WGS) entry which is preliminary data.</text>
</comment>
<evidence type="ECO:0000313" key="9">
    <source>
        <dbReference type="Proteomes" id="UP000533482"/>
    </source>
</evidence>
<dbReference type="EMBL" id="AATJQG010000039">
    <property type="protein sequence ID" value="EFM0518531.1"/>
    <property type="molecule type" value="Genomic_DNA"/>
</dbReference>
<name>A0A330ASX6_ECOLX</name>
<reference evidence="5 6" key="1">
    <citation type="journal article" date="2018" name="BMC Microbiol.">
        <title>Genome sequencing of strains of the most prevalent clonal group of O1:K1:H7 Escherichia coli that causes neonatal meningitis in France.</title>
        <authorList>
            <person name="Geslain G."/>
            <person name="Birgy A."/>
            <person name="Adiba S."/>
            <person name="Magnan M."/>
            <person name="Courroux C."/>
            <person name="Levy C."/>
            <person name="Cohen R."/>
            <person name="Bidet P."/>
            <person name="Bonacorsi S."/>
        </authorList>
    </citation>
    <scope>NUCLEOTIDE SEQUENCE [LARGE SCALE GENOMIC DNA]</scope>
    <source>
        <strain evidence="5 6">S308</strain>
    </source>
</reference>
<dbReference type="Proteomes" id="UP000846355">
    <property type="component" value="Unassembled WGS sequence"/>
</dbReference>
<dbReference type="Proteomes" id="UP000531463">
    <property type="component" value="Unassembled WGS sequence"/>
</dbReference>
<dbReference type="Proteomes" id="UP000533482">
    <property type="component" value="Unassembled WGS sequence"/>
</dbReference>
<reference evidence="1 9" key="5">
    <citation type="submission" date="2019-09" db="EMBL/GenBank/DDBJ databases">
        <authorList>
            <consortium name="NARMS: The National Antimicrobial Resistance Monitoring System"/>
        </authorList>
    </citation>
    <scope>NUCLEOTIDE SEQUENCE [LARGE SCALE GENOMIC DNA]</scope>
    <source>
        <strain evidence="2 8">CVM N19EC0510</strain>
        <strain evidence="1 9">FSIS11923834</strain>
    </source>
</reference>
<dbReference type="Proteomes" id="UP000528504">
    <property type="component" value="Unassembled WGS sequence"/>
</dbReference>
<reference evidence="4" key="2">
    <citation type="journal article" date="2018" name="Genome Biol.">
        <title>SKESA: strategic k-mer extension for scrupulous assemblies.</title>
        <authorList>
            <person name="Souvorov A."/>
            <person name="Agarwala R."/>
            <person name="Lipman D.J."/>
        </authorList>
    </citation>
    <scope>NUCLEOTIDE SEQUENCE [LARGE SCALE GENOMIC DNA]</scope>
    <source>
        <strain evidence="4">EuSCAPE_DE065</strain>
    </source>
</reference>
<reference evidence="4" key="4">
    <citation type="submission" date="2018-12" db="EMBL/GenBank/DDBJ databases">
        <authorList>
            <consortium name="NCBI Pathogen Detection Project"/>
        </authorList>
    </citation>
    <scope>NUCLEOTIDE SEQUENCE</scope>
    <source>
        <strain evidence="4">EuSCAPE_DE065</strain>
    </source>
</reference>
<evidence type="ECO:0000313" key="6">
    <source>
        <dbReference type="Proteomes" id="UP000284508"/>
    </source>
</evidence>
<accession>A0A330ASX6</accession>
<evidence type="ECO:0000313" key="2">
    <source>
        <dbReference type="EMBL" id="EFH6097771.1"/>
    </source>
</evidence>
<dbReference type="Proteomes" id="UP000284508">
    <property type="component" value="Unassembled WGS sequence"/>
</dbReference>
<dbReference type="AlphaFoldDB" id="A0A330ASX6"/>
<organism evidence="5 6">
    <name type="scientific">Escherichia coli</name>
    <dbReference type="NCBI Taxonomy" id="562"/>
    <lineage>
        <taxon>Bacteria</taxon>
        <taxon>Pseudomonadati</taxon>
        <taxon>Pseudomonadota</taxon>
        <taxon>Gammaproteobacteria</taxon>
        <taxon>Enterobacterales</taxon>
        <taxon>Enterobacteriaceae</taxon>
        <taxon>Escherichia</taxon>
    </lineage>
</organism>
<evidence type="ECO:0000313" key="3">
    <source>
        <dbReference type="EMBL" id="EFM0518531.1"/>
    </source>
</evidence>
<protein>
    <submittedName>
        <fullName evidence="5">Uncharacterized protein</fullName>
    </submittedName>
</protein>
<proteinExistence type="predicted"/>